<dbReference type="STRING" id="29529.SAMN04488122_6170"/>
<evidence type="ECO:0000313" key="3">
    <source>
        <dbReference type="Proteomes" id="UP000199310"/>
    </source>
</evidence>
<name>A0A1I0SCE9_9BACT</name>
<dbReference type="PROSITE" id="PS51819">
    <property type="entry name" value="VOC"/>
    <property type="match status" value="1"/>
</dbReference>
<dbReference type="Gene3D" id="3.10.180.10">
    <property type="entry name" value="2,3-Dihydroxybiphenyl 1,2-Dioxygenase, domain 1"/>
    <property type="match status" value="1"/>
</dbReference>
<dbReference type="InterPro" id="IPR029068">
    <property type="entry name" value="Glyas_Bleomycin-R_OHBP_Dase"/>
</dbReference>
<dbReference type="InterPro" id="IPR052164">
    <property type="entry name" value="Anthracycline_SecMetBiosynth"/>
</dbReference>
<dbReference type="RefSeq" id="WP_089902471.1">
    <property type="nucleotide sequence ID" value="NZ_FOJG01000002.1"/>
</dbReference>
<evidence type="ECO:0000259" key="1">
    <source>
        <dbReference type="PROSITE" id="PS51819"/>
    </source>
</evidence>
<accession>A0A1I0SCE9</accession>
<keyword evidence="3" id="KW-1185">Reference proteome</keyword>
<sequence>MKNVNPVCWFDIHVSNLARAKKFYETVFNIQLVDLPEKWGKQSAFPSDYEGLNISGALVEQENRAAQGNNTIIYFASADCVTEESRVEKANGKVIQPKTSIGEFGFISILTDTEGNTIGIHSRK</sequence>
<protein>
    <recommendedName>
        <fullName evidence="1">VOC domain-containing protein</fullName>
    </recommendedName>
</protein>
<reference evidence="3" key="1">
    <citation type="submission" date="2016-10" db="EMBL/GenBank/DDBJ databases">
        <authorList>
            <person name="Varghese N."/>
            <person name="Submissions S."/>
        </authorList>
    </citation>
    <scope>NUCLEOTIDE SEQUENCE [LARGE SCALE GENOMIC DNA]</scope>
    <source>
        <strain evidence="3">DSM 3695</strain>
    </source>
</reference>
<dbReference type="OrthoDB" id="9804235at2"/>
<dbReference type="AlphaFoldDB" id="A0A1I0SCE9"/>
<feature type="domain" description="VOC" evidence="1">
    <location>
        <begin position="6"/>
        <end position="123"/>
    </location>
</feature>
<proteinExistence type="predicted"/>
<gene>
    <name evidence="2" type="ORF">SAMN04488122_6170</name>
</gene>
<dbReference type="PANTHER" id="PTHR33993:SF2">
    <property type="entry name" value="VOC DOMAIN-CONTAINING PROTEIN"/>
    <property type="match status" value="1"/>
</dbReference>
<evidence type="ECO:0000313" key="2">
    <source>
        <dbReference type="EMBL" id="SEW54764.1"/>
    </source>
</evidence>
<dbReference type="CDD" id="cd07247">
    <property type="entry name" value="SgaA_N_like"/>
    <property type="match status" value="1"/>
</dbReference>
<dbReference type="InterPro" id="IPR037523">
    <property type="entry name" value="VOC_core"/>
</dbReference>
<dbReference type="EMBL" id="FOJG01000002">
    <property type="protein sequence ID" value="SEW54764.1"/>
    <property type="molecule type" value="Genomic_DNA"/>
</dbReference>
<dbReference type="InterPro" id="IPR004360">
    <property type="entry name" value="Glyas_Fos-R_dOase_dom"/>
</dbReference>
<dbReference type="PANTHER" id="PTHR33993">
    <property type="entry name" value="GLYOXALASE-RELATED"/>
    <property type="match status" value="1"/>
</dbReference>
<dbReference type="Pfam" id="PF00903">
    <property type="entry name" value="Glyoxalase"/>
    <property type="match status" value="1"/>
</dbReference>
<organism evidence="2 3">
    <name type="scientific">Chitinophaga arvensicola</name>
    <dbReference type="NCBI Taxonomy" id="29529"/>
    <lineage>
        <taxon>Bacteria</taxon>
        <taxon>Pseudomonadati</taxon>
        <taxon>Bacteroidota</taxon>
        <taxon>Chitinophagia</taxon>
        <taxon>Chitinophagales</taxon>
        <taxon>Chitinophagaceae</taxon>
        <taxon>Chitinophaga</taxon>
    </lineage>
</organism>
<dbReference type="Proteomes" id="UP000199310">
    <property type="component" value="Unassembled WGS sequence"/>
</dbReference>
<dbReference type="SUPFAM" id="SSF54593">
    <property type="entry name" value="Glyoxalase/Bleomycin resistance protein/Dihydroxybiphenyl dioxygenase"/>
    <property type="match status" value="1"/>
</dbReference>